<evidence type="ECO:0000256" key="4">
    <source>
        <dbReference type="ARBA" id="ARBA00023015"/>
    </source>
</evidence>
<evidence type="ECO:0000259" key="9">
    <source>
        <dbReference type="Pfam" id="PF04696"/>
    </source>
</evidence>
<dbReference type="Pfam" id="PF04696">
    <property type="entry name" value="Pinin_SDK_memA"/>
    <property type="match status" value="1"/>
</dbReference>
<feature type="compositionally biased region" description="Low complexity" evidence="8">
    <location>
        <begin position="96"/>
        <end position="108"/>
    </location>
</feature>
<feature type="compositionally biased region" description="Basic and acidic residues" evidence="8">
    <location>
        <begin position="272"/>
        <end position="282"/>
    </location>
</feature>
<keyword evidence="3" id="KW-0507">mRNA processing</keyword>
<feature type="region of interest" description="Disordered" evidence="8">
    <location>
        <begin position="1"/>
        <end position="134"/>
    </location>
</feature>
<dbReference type="PANTHER" id="PTHR12707:SF0">
    <property type="entry name" value="PININ"/>
    <property type="match status" value="1"/>
</dbReference>
<comment type="caution">
    <text evidence="10">The sequence shown here is derived from an EMBL/GenBank/DDBJ whole genome shotgun (WGS) entry which is preliminary data.</text>
</comment>
<evidence type="ECO:0000313" key="10">
    <source>
        <dbReference type="EMBL" id="CAJ2506042.1"/>
    </source>
</evidence>
<feature type="region of interest" description="Disordered" evidence="8">
    <location>
        <begin position="223"/>
        <end position="294"/>
    </location>
</feature>
<keyword evidence="11" id="KW-1185">Reference proteome</keyword>
<feature type="domain" description="Pinin/SDK/MemA protein" evidence="9">
    <location>
        <begin position="83"/>
        <end position="198"/>
    </location>
</feature>
<dbReference type="InterPro" id="IPR039853">
    <property type="entry name" value="Pinin"/>
</dbReference>
<evidence type="ECO:0000256" key="3">
    <source>
        <dbReference type="ARBA" id="ARBA00022664"/>
    </source>
</evidence>
<comment type="similarity">
    <text evidence="2">Belongs to the pinin family.</text>
</comment>
<evidence type="ECO:0000256" key="5">
    <source>
        <dbReference type="ARBA" id="ARBA00023163"/>
    </source>
</evidence>
<evidence type="ECO:0000256" key="8">
    <source>
        <dbReference type="SAM" id="MobiDB-lite"/>
    </source>
</evidence>
<reference evidence="10" key="1">
    <citation type="submission" date="2023-10" db="EMBL/GenBank/DDBJ databases">
        <authorList>
            <person name="Hackl T."/>
        </authorList>
    </citation>
    <scope>NUCLEOTIDE SEQUENCE</scope>
</reference>
<feature type="compositionally biased region" description="Polar residues" evidence="8">
    <location>
        <begin position="254"/>
        <end position="269"/>
    </location>
</feature>
<dbReference type="EMBL" id="CAUWAG010000008">
    <property type="protein sequence ID" value="CAJ2506042.1"/>
    <property type="molecule type" value="Genomic_DNA"/>
</dbReference>
<keyword evidence="7" id="KW-0539">Nucleus</keyword>
<dbReference type="GO" id="GO:0071013">
    <property type="term" value="C:catalytic step 2 spliceosome"/>
    <property type="evidence" value="ECO:0007669"/>
    <property type="project" value="TreeGrafter"/>
</dbReference>
<dbReference type="Proteomes" id="UP001295740">
    <property type="component" value="Unassembled WGS sequence"/>
</dbReference>
<comment type="subcellular location">
    <subcellularLocation>
        <location evidence="1">Nucleus</location>
    </subcellularLocation>
</comment>
<evidence type="ECO:0000313" key="11">
    <source>
        <dbReference type="Proteomes" id="UP001295740"/>
    </source>
</evidence>
<dbReference type="InterPro" id="IPR006786">
    <property type="entry name" value="Pinin_SDK_MemA"/>
</dbReference>
<keyword evidence="5" id="KW-0804">Transcription</keyword>
<dbReference type="GO" id="GO:0006397">
    <property type="term" value="P:mRNA processing"/>
    <property type="evidence" value="ECO:0007669"/>
    <property type="project" value="UniProtKB-KW"/>
</dbReference>
<evidence type="ECO:0000256" key="6">
    <source>
        <dbReference type="ARBA" id="ARBA00023187"/>
    </source>
</evidence>
<evidence type="ECO:0000256" key="2">
    <source>
        <dbReference type="ARBA" id="ARBA00010386"/>
    </source>
</evidence>
<feature type="compositionally biased region" description="Basic and acidic residues" evidence="8">
    <location>
        <begin position="73"/>
        <end position="87"/>
    </location>
</feature>
<proteinExistence type="inferred from homology"/>
<feature type="compositionally biased region" description="Acidic residues" evidence="8">
    <location>
        <begin position="283"/>
        <end position="294"/>
    </location>
</feature>
<dbReference type="AlphaFoldDB" id="A0AAI8VJI4"/>
<dbReference type="GO" id="GO:0008380">
    <property type="term" value="P:RNA splicing"/>
    <property type="evidence" value="ECO:0007669"/>
    <property type="project" value="UniProtKB-KW"/>
</dbReference>
<gene>
    <name evidence="10" type="ORF">KHLLAP_LOCUS6510</name>
</gene>
<evidence type="ECO:0000256" key="7">
    <source>
        <dbReference type="ARBA" id="ARBA00023242"/>
    </source>
</evidence>
<protein>
    <submittedName>
        <fullName evidence="10">Uu.00g001720.m01.CDS01</fullName>
    </submittedName>
</protein>
<feature type="compositionally biased region" description="Basic and acidic residues" evidence="8">
    <location>
        <begin position="233"/>
        <end position="243"/>
    </location>
</feature>
<name>A0AAI8VJI4_9PEZI</name>
<feature type="compositionally biased region" description="Basic and acidic residues" evidence="8">
    <location>
        <begin position="50"/>
        <end position="64"/>
    </location>
</feature>
<accession>A0AAI8VJI4</accession>
<keyword evidence="4" id="KW-0805">Transcription regulation</keyword>
<evidence type="ECO:0000256" key="1">
    <source>
        <dbReference type="ARBA" id="ARBA00004123"/>
    </source>
</evidence>
<dbReference type="PANTHER" id="PTHR12707">
    <property type="entry name" value="PINN"/>
    <property type="match status" value="1"/>
</dbReference>
<sequence>METSPEDHDLEVKTMDSKPQEETNQVAVQKRKASSPTPHEDVDANSPKRAKLDDGPAKNHDKPPTRSPAPKEPSTDRRESAAQEEKKRGKRLFGGLLSTLSQTTTNSQQKRRHEIERRQQAKAHQQRAEDDKHREEKLAKLRVVRQVEQVNFDEQVMRTRHSNLLAMAHHLQTRSRPKIYYLPWELTSKQEDIIKDQILGAEDVVDKEVIEFKQRKSERLKALGITVRSPTPEPKETVGRSDDEQPTDIPQPEPATNNHTSSPSPNHTNKVGPEKEPDRADDVMIEEDEDTVIY</sequence>
<keyword evidence="6" id="KW-0508">mRNA splicing</keyword>
<feature type="compositionally biased region" description="Basic and acidic residues" evidence="8">
    <location>
        <begin position="1"/>
        <end position="21"/>
    </location>
</feature>
<organism evidence="10 11">
    <name type="scientific">Anthostomella pinea</name>
    <dbReference type="NCBI Taxonomy" id="933095"/>
    <lineage>
        <taxon>Eukaryota</taxon>
        <taxon>Fungi</taxon>
        <taxon>Dikarya</taxon>
        <taxon>Ascomycota</taxon>
        <taxon>Pezizomycotina</taxon>
        <taxon>Sordariomycetes</taxon>
        <taxon>Xylariomycetidae</taxon>
        <taxon>Xylariales</taxon>
        <taxon>Xylariaceae</taxon>
        <taxon>Anthostomella</taxon>
    </lineage>
</organism>